<feature type="binding site" evidence="2">
    <location>
        <position position="39"/>
    </location>
    <ligand>
        <name>substrate</name>
    </ligand>
</feature>
<name>A0A935TKL9_9PROT</name>
<accession>A0A935TKL9</accession>
<dbReference type="GO" id="GO:0005829">
    <property type="term" value="C:cytosol"/>
    <property type="evidence" value="ECO:0007669"/>
    <property type="project" value="TreeGrafter"/>
</dbReference>
<dbReference type="NCBIfam" id="TIGR00055">
    <property type="entry name" value="uppS"/>
    <property type="match status" value="1"/>
</dbReference>
<comment type="cofactor">
    <cofactor evidence="2">
        <name>Mg(2+)</name>
        <dbReference type="ChEBI" id="CHEBI:18420"/>
    </cofactor>
    <text evidence="2">Binds 2 magnesium ions per subunit.</text>
</comment>
<feature type="region of interest" description="Disordered" evidence="3">
    <location>
        <begin position="242"/>
        <end position="264"/>
    </location>
</feature>
<feature type="binding site" evidence="2">
    <location>
        <begin position="27"/>
        <end position="30"/>
    </location>
    <ligand>
        <name>substrate</name>
    </ligand>
</feature>
<comment type="similarity">
    <text evidence="2">Belongs to the UPP synthase family.</text>
</comment>
<dbReference type="GO" id="GO:0000287">
    <property type="term" value="F:magnesium ion binding"/>
    <property type="evidence" value="ECO:0007669"/>
    <property type="project" value="UniProtKB-UniRule"/>
</dbReference>
<comment type="caution">
    <text evidence="4">The sequence shown here is derived from an EMBL/GenBank/DDBJ whole genome shotgun (WGS) entry which is preliminary data.</text>
</comment>
<keyword evidence="2" id="KW-0460">Magnesium</keyword>
<feature type="binding site" evidence="2">
    <location>
        <begin position="197"/>
        <end position="199"/>
    </location>
    <ligand>
        <name>substrate</name>
    </ligand>
</feature>
<dbReference type="SUPFAM" id="SSF64005">
    <property type="entry name" value="Undecaprenyl diphosphate synthase"/>
    <property type="match status" value="1"/>
</dbReference>
<dbReference type="FunFam" id="3.40.1180.10:FF:000001">
    <property type="entry name" value="(2E,6E)-farnesyl-diphosphate-specific ditrans,polycis-undecaprenyl-diphosphate synthase"/>
    <property type="match status" value="1"/>
</dbReference>
<sequence>MTRFASSTRSVPTTSAVPRHVAIIMDGNGRWAKKRMLPRVAGHHRGVEAVRVTVRNCLERGVEYLTLFAFSSENWRRPNEEVSMLMQLFVRVLKEEVRKLDRNGVRLRVIGDLARFDPELQALIQASEQRTAANTRLILTIAANYGGRWDILQAVNRMLVSDPEKSGEWKECDLAPYLAMSYAPEPDLFIRTGGEQRISNFLLWQLAYSELYFTEVLWPEFDVIAFDAALLSYQQRERRFGRTSEQLPGASTVGAASTGLPIDA</sequence>
<dbReference type="Gene3D" id="3.40.1180.10">
    <property type="entry name" value="Decaprenyl diphosphate synthase-like"/>
    <property type="match status" value="1"/>
</dbReference>
<feature type="active site" evidence="2">
    <location>
        <position position="26"/>
    </location>
</feature>
<dbReference type="HAMAP" id="MF_01139">
    <property type="entry name" value="ISPT"/>
    <property type="match status" value="1"/>
</dbReference>
<evidence type="ECO:0000256" key="1">
    <source>
        <dbReference type="ARBA" id="ARBA00022679"/>
    </source>
</evidence>
<evidence type="ECO:0000313" key="4">
    <source>
        <dbReference type="EMBL" id="MBK7956060.1"/>
    </source>
</evidence>
<feature type="binding site" evidence="2">
    <location>
        <position position="43"/>
    </location>
    <ligand>
        <name>substrate</name>
    </ligand>
</feature>
<feature type="binding site" evidence="2">
    <location>
        <position position="77"/>
    </location>
    <ligand>
        <name>substrate</name>
    </ligand>
</feature>
<comment type="function">
    <text evidence="2">Catalyzes the condensation of isopentenyl diphosphate (IPP) with allylic pyrophosphates generating different type of terpenoids.</text>
</comment>
<dbReference type="EMBL" id="JADJOT010000011">
    <property type="protein sequence ID" value="MBK7956060.1"/>
    <property type="molecule type" value="Genomic_DNA"/>
</dbReference>
<evidence type="ECO:0000256" key="2">
    <source>
        <dbReference type="HAMAP-Rule" id="MF_01139"/>
    </source>
</evidence>
<dbReference type="Pfam" id="PF01255">
    <property type="entry name" value="Prenyltransf"/>
    <property type="match status" value="1"/>
</dbReference>
<dbReference type="GO" id="GO:0016094">
    <property type="term" value="P:polyprenol biosynthetic process"/>
    <property type="evidence" value="ECO:0007669"/>
    <property type="project" value="TreeGrafter"/>
</dbReference>
<comment type="subunit">
    <text evidence="2">Homodimer.</text>
</comment>
<evidence type="ECO:0000313" key="5">
    <source>
        <dbReference type="Proteomes" id="UP000706151"/>
    </source>
</evidence>
<gene>
    <name evidence="4" type="primary">uppS</name>
    <name evidence="4" type="ORF">IPK02_20105</name>
</gene>
<proteinExistence type="inferred from homology"/>
<keyword evidence="1 2" id="KW-0808">Transferase</keyword>
<dbReference type="PANTHER" id="PTHR10291">
    <property type="entry name" value="DEHYDRODOLICHYL DIPHOSPHATE SYNTHASE FAMILY MEMBER"/>
    <property type="match status" value="1"/>
</dbReference>
<feature type="binding site" evidence="2">
    <location>
        <position position="191"/>
    </location>
    <ligand>
        <name>substrate</name>
    </ligand>
</feature>
<reference evidence="4 5" key="1">
    <citation type="submission" date="2020-10" db="EMBL/GenBank/DDBJ databases">
        <title>Connecting structure to function with the recovery of over 1000 high-quality activated sludge metagenome-assembled genomes encoding full-length rRNA genes using long-read sequencing.</title>
        <authorList>
            <person name="Singleton C.M."/>
            <person name="Petriglieri F."/>
            <person name="Kristensen J.M."/>
            <person name="Kirkegaard R.H."/>
            <person name="Michaelsen T.Y."/>
            <person name="Andersen M.H."/>
            <person name="Karst S.M."/>
            <person name="Dueholm M.S."/>
            <person name="Nielsen P.H."/>
            <person name="Albertsen M."/>
        </authorList>
    </citation>
    <scope>NUCLEOTIDE SEQUENCE [LARGE SCALE GENOMIC DNA]</scope>
    <source>
        <strain evidence="4">Fred_18-Q3-R57-64_BAT3C.720</strain>
    </source>
</reference>
<feature type="binding site" evidence="2">
    <location>
        <position position="31"/>
    </location>
    <ligand>
        <name>substrate</name>
    </ligand>
</feature>
<protein>
    <recommendedName>
        <fullName evidence="2">Isoprenyl transferase</fullName>
        <ecNumber evidence="2">2.5.1.-</ecNumber>
    </recommendedName>
</protein>
<feature type="binding site" evidence="2">
    <location>
        <position position="210"/>
    </location>
    <ligand>
        <name>Mg(2+)</name>
        <dbReference type="ChEBI" id="CHEBI:18420"/>
    </ligand>
</feature>
<dbReference type="CDD" id="cd00475">
    <property type="entry name" value="Cis_IPPS"/>
    <property type="match status" value="1"/>
</dbReference>
<feature type="active site" description="Proton acceptor" evidence="2">
    <location>
        <position position="74"/>
    </location>
</feature>
<organism evidence="4 5">
    <name type="scientific">Candidatus Accumulibacter affinis</name>
    <dbReference type="NCBI Taxonomy" id="2954384"/>
    <lineage>
        <taxon>Bacteria</taxon>
        <taxon>Pseudomonadati</taxon>
        <taxon>Pseudomonadota</taxon>
        <taxon>Betaproteobacteria</taxon>
        <taxon>Candidatus Accumulibacter</taxon>
    </lineage>
</organism>
<keyword evidence="2" id="KW-0479">Metal-binding</keyword>
<dbReference type="AlphaFoldDB" id="A0A935TKL9"/>
<feature type="binding site" evidence="2">
    <location>
        <position position="26"/>
    </location>
    <ligand>
        <name>Mg(2+)</name>
        <dbReference type="ChEBI" id="CHEBI:18420"/>
    </ligand>
</feature>
<dbReference type="PANTHER" id="PTHR10291:SF0">
    <property type="entry name" value="DEHYDRODOLICHYL DIPHOSPHATE SYNTHASE 2"/>
    <property type="match status" value="1"/>
</dbReference>
<dbReference type="Proteomes" id="UP000706151">
    <property type="component" value="Unassembled WGS sequence"/>
</dbReference>
<dbReference type="InterPro" id="IPR001441">
    <property type="entry name" value="UPP_synth-like"/>
</dbReference>
<dbReference type="EC" id="2.5.1.-" evidence="2"/>
<dbReference type="InterPro" id="IPR018520">
    <property type="entry name" value="UPP_synth-like_CS"/>
</dbReference>
<dbReference type="InterPro" id="IPR036424">
    <property type="entry name" value="UPP_synth-like_sf"/>
</dbReference>
<feature type="binding site" evidence="2">
    <location>
        <position position="75"/>
    </location>
    <ligand>
        <name>substrate</name>
    </ligand>
</feature>
<dbReference type="GO" id="GO:0008834">
    <property type="term" value="F:ditrans,polycis-undecaprenyl-diphosphate synthase [(2E,6E)-farnesyl-diphosphate specific] activity"/>
    <property type="evidence" value="ECO:0007669"/>
    <property type="project" value="TreeGrafter"/>
</dbReference>
<feature type="binding site" evidence="2">
    <location>
        <begin position="71"/>
        <end position="73"/>
    </location>
    <ligand>
        <name>substrate</name>
    </ligand>
</feature>
<evidence type="ECO:0000256" key="3">
    <source>
        <dbReference type="SAM" id="MobiDB-lite"/>
    </source>
</evidence>
<dbReference type="PROSITE" id="PS01066">
    <property type="entry name" value="UPP_SYNTHASE"/>
    <property type="match status" value="1"/>
</dbReference>